<name>A0A9Q1C4Q4_HOLLE</name>
<dbReference type="InterPro" id="IPR036816">
    <property type="entry name" value="RNaseA-like_dom_sf"/>
</dbReference>
<sequence>MKNFAVICFLVAATAILFVQRISSDDGFWYGEELHDVEKRQTWNVFCDKHVVEDSSNREDDRFWNRIARQRLRDYGVRLSNTFIRVQNKDLILNSFHRRRECSKGYTKSDDKFTLVEMTWNTDLERYSVNYPGQWHICVKLDANRQPIHFHGKE</sequence>
<feature type="signal peptide" evidence="1">
    <location>
        <begin position="1"/>
        <end position="24"/>
    </location>
</feature>
<accession>A0A9Q1C4Q4</accession>
<reference evidence="2" key="1">
    <citation type="submission" date="2021-10" db="EMBL/GenBank/DDBJ databases">
        <title>Tropical sea cucumber genome reveals ecological adaptation and Cuvierian tubules defense mechanism.</title>
        <authorList>
            <person name="Chen T."/>
        </authorList>
    </citation>
    <scope>NUCLEOTIDE SEQUENCE</scope>
    <source>
        <strain evidence="2">Nanhai2018</strain>
        <tissue evidence="2">Muscle</tissue>
    </source>
</reference>
<gene>
    <name evidence="2" type="ORF">HOLleu_16136</name>
</gene>
<dbReference type="EMBL" id="JAIZAY010000007">
    <property type="protein sequence ID" value="KAJ8038651.1"/>
    <property type="molecule type" value="Genomic_DNA"/>
</dbReference>
<protein>
    <submittedName>
        <fullName evidence="2">Uncharacterized protein</fullName>
    </submittedName>
</protein>
<dbReference type="AlphaFoldDB" id="A0A9Q1C4Q4"/>
<keyword evidence="3" id="KW-1185">Reference proteome</keyword>
<dbReference type="Gene3D" id="3.10.130.10">
    <property type="entry name" value="Ribonuclease A-like domain"/>
    <property type="match status" value="1"/>
</dbReference>
<dbReference type="Proteomes" id="UP001152320">
    <property type="component" value="Chromosome 7"/>
</dbReference>
<feature type="chain" id="PRO_5040125114" evidence="1">
    <location>
        <begin position="25"/>
        <end position="154"/>
    </location>
</feature>
<evidence type="ECO:0000256" key="1">
    <source>
        <dbReference type="SAM" id="SignalP"/>
    </source>
</evidence>
<keyword evidence="1" id="KW-0732">Signal</keyword>
<comment type="caution">
    <text evidence="2">The sequence shown here is derived from an EMBL/GenBank/DDBJ whole genome shotgun (WGS) entry which is preliminary data.</text>
</comment>
<evidence type="ECO:0000313" key="2">
    <source>
        <dbReference type="EMBL" id="KAJ8038651.1"/>
    </source>
</evidence>
<evidence type="ECO:0000313" key="3">
    <source>
        <dbReference type="Proteomes" id="UP001152320"/>
    </source>
</evidence>
<organism evidence="2 3">
    <name type="scientific">Holothuria leucospilota</name>
    <name type="common">Black long sea cucumber</name>
    <name type="synonym">Mertensiothuria leucospilota</name>
    <dbReference type="NCBI Taxonomy" id="206669"/>
    <lineage>
        <taxon>Eukaryota</taxon>
        <taxon>Metazoa</taxon>
        <taxon>Echinodermata</taxon>
        <taxon>Eleutherozoa</taxon>
        <taxon>Echinozoa</taxon>
        <taxon>Holothuroidea</taxon>
        <taxon>Aspidochirotacea</taxon>
        <taxon>Aspidochirotida</taxon>
        <taxon>Holothuriidae</taxon>
        <taxon>Holothuria</taxon>
    </lineage>
</organism>
<proteinExistence type="predicted"/>